<dbReference type="Gene3D" id="1.10.287.470">
    <property type="entry name" value="Helix hairpin bin"/>
    <property type="match status" value="1"/>
</dbReference>
<dbReference type="Pfam" id="PF25967">
    <property type="entry name" value="RND-MFP_C"/>
    <property type="match status" value="1"/>
</dbReference>
<dbReference type="Gene3D" id="2.40.420.20">
    <property type="match status" value="1"/>
</dbReference>
<dbReference type="GO" id="GO:0016020">
    <property type="term" value="C:membrane"/>
    <property type="evidence" value="ECO:0007669"/>
    <property type="project" value="InterPro"/>
</dbReference>
<dbReference type="PANTHER" id="PTHR30097:SF16">
    <property type="entry name" value="CATION EFFLUX SYSTEM (CZCB-LIKE)"/>
    <property type="match status" value="1"/>
</dbReference>
<dbReference type="InterPro" id="IPR058792">
    <property type="entry name" value="Beta-barrel_RND_2"/>
</dbReference>
<feature type="domain" description="Multidrug resistance protein MdtA-like C-terminal permuted SH3" evidence="4">
    <location>
        <begin position="304"/>
        <end position="362"/>
    </location>
</feature>
<evidence type="ECO:0000259" key="4">
    <source>
        <dbReference type="Pfam" id="PF25967"/>
    </source>
</evidence>
<dbReference type="AlphaFoldDB" id="A0A5J4RPD1"/>
<dbReference type="Gene3D" id="2.40.50.100">
    <property type="match status" value="1"/>
</dbReference>
<dbReference type="NCBIfam" id="TIGR01730">
    <property type="entry name" value="RND_mfp"/>
    <property type="match status" value="1"/>
</dbReference>
<dbReference type="PANTHER" id="PTHR30097">
    <property type="entry name" value="CATION EFFLUX SYSTEM PROTEIN CUSB"/>
    <property type="match status" value="1"/>
</dbReference>
<feature type="domain" description="CusB-like beta-barrel" evidence="3">
    <location>
        <begin position="226"/>
        <end position="298"/>
    </location>
</feature>
<gene>
    <name evidence="5" type="ORF">EZS27_016286</name>
</gene>
<dbReference type="Gene3D" id="2.40.30.170">
    <property type="match status" value="1"/>
</dbReference>
<proteinExistence type="inferred from homology"/>
<name>A0A5J4RPD1_9ZZZZ</name>
<sequence length="369" mass="41123">MKKIIIWVWLPVLCACGGSPGSDDSSDKQYTVEGDRITVLEESPVLPYIKTQRVQTTDYRATFTASGAVQAIPSRYAEIAAPFSGRIVKSFIHLGQRVSPGSPVFEINSPSFFDAGKAYYQAKQEMEFALKSLNRERDLFANKVGVAKDVEEAEVTYELRKKDYENALAAVKVYQVAPDSMILGQPLVVRSPIAGEVVKDNMVIGQYIREDAGALAVVADLDRVRVTAYVKEKDIDLIREVSDMEIHLIALPDMPVKGTINYVSGLLDETTRSVEVIIECDNREHRMKPFMYGTVRFINTPARAIVIPNSAVLQREDNRYVWVSDGKNRFRRVIVKVASADESQTVVLSGIHDGDSIVTEGAFYFIDAR</sequence>
<comment type="caution">
    <text evidence="5">The sequence shown here is derived from an EMBL/GenBank/DDBJ whole genome shotgun (WGS) entry which is preliminary data.</text>
</comment>
<organism evidence="5">
    <name type="scientific">termite gut metagenome</name>
    <dbReference type="NCBI Taxonomy" id="433724"/>
    <lineage>
        <taxon>unclassified sequences</taxon>
        <taxon>metagenomes</taxon>
        <taxon>organismal metagenomes</taxon>
    </lineage>
</organism>
<dbReference type="SUPFAM" id="SSF111369">
    <property type="entry name" value="HlyD-like secretion proteins"/>
    <property type="match status" value="1"/>
</dbReference>
<reference evidence="5" key="1">
    <citation type="submission" date="2019-03" db="EMBL/GenBank/DDBJ databases">
        <title>Single cell metagenomics reveals metabolic interactions within the superorganism composed of flagellate Streblomastix strix and complex community of Bacteroidetes bacteria on its surface.</title>
        <authorList>
            <person name="Treitli S.C."/>
            <person name="Kolisko M."/>
            <person name="Husnik F."/>
            <person name="Keeling P."/>
            <person name="Hampl V."/>
        </authorList>
    </citation>
    <scope>NUCLEOTIDE SEQUENCE</scope>
    <source>
        <strain evidence="5">STM</strain>
    </source>
</reference>
<evidence type="ECO:0000256" key="1">
    <source>
        <dbReference type="ARBA" id="ARBA00009477"/>
    </source>
</evidence>
<keyword evidence="2" id="KW-0813">Transport</keyword>
<dbReference type="InterPro" id="IPR006143">
    <property type="entry name" value="RND_pump_MFP"/>
</dbReference>
<dbReference type="EMBL" id="SNRY01000888">
    <property type="protein sequence ID" value="KAA6335494.1"/>
    <property type="molecule type" value="Genomic_DNA"/>
</dbReference>
<dbReference type="PROSITE" id="PS51257">
    <property type="entry name" value="PROKAR_LIPOPROTEIN"/>
    <property type="match status" value="1"/>
</dbReference>
<evidence type="ECO:0000256" key="2">
    <source>
        <dbReference type="ARBA" id="ARBA00022448"/>
    </source>
</evidence>
<evidence type="ECO:0000259" key="3">
    <source>
        <dbReference type="Pfam" id="PF25954"/>
    </source>
</evidence>
<dbReference type="InterPro" id="IPR051909">
    <property type="entry name" value="MFP_Cation_Efflux"/>
</dbReference>
<dbReference type="FunFam" id="2.40.30.170:FF:000010">
    <property type="entry name" value="Efflux RND transporter periplasmic adaptor subunit"/>
    <property type="match status" value="1"/>
</dbReference>
<protein>
    <submittedName>
        <fullName evidence="5">Cation efflux system protein CusB</fullName>
    </submittedName>
</protein>
<dbReference type="GO" id="GO:0022857">
    <property type="term" value="F:transmembrane transporter activity"/>
    <property type="evidence" value="ECO:0007669"/>
    <property type="project" value="InterPro"/>
</dbReference>
<evidence type="ECO:0000313" key="5">
    <source>
        <dbReference type="EMBL" id="KAA6335494.1"/>
    </source>
</evidence>
<dbReference type="Pfam" id="PF25954">
    <property type="entry name" value="Beta-barrel_RND_2"/>
    <property type="match status" value="1"/>
</dbReference>
<dbReference type="InterPro" id="IPR058627">
    <property type="entry name" value="MdtA-like_C"/>
</dbReference>
<accession>A0A5J4RPD1</accession>
<comment type="similarity">
    <text evidence="1">Belongs to the membrane fusion protein (MFP) (TC 8.A.1) family.</text>
</comment>